<name>A0AAN7LVB0_TRANT</name>
<dbReference type="AlphaFoldDB" id="A0AAN7LVB0"/>
<feature type="region of interest" description="Disordered" evidence="1">
    <location>
        <begin position="16"/>
        <end position="35"/>
    </location>
</feature>
<comment type="caution">
    <text evidence="2">The sequence shown here is derived from an EMBL/GenBank/DDBJ whole genome shotgun (WGS) entry which is preliminary data.</text>
</comment>
<proteinExistence type="predicted"/>
<dbReference type="Proteomes" id="UP001346149">
    <property type="component" value="Unassembled WGS sequence"/>
</dbReference>
<evidence type="ECO:0000256" key="1">
    <source>
        <dbReference type="SAM" id="MobiDB-lite"/>
    </source>
</evidence>
<protein>
    <submittedName>
        <fullName evidence="2">Uncharacterized protein</fullName>
    </submittedName>
</protein>
<dbReference type="EMBL" id="JAXQNO010000012">
    <property type="protein sequence ID" value="KAK4786772.1"/>
    <property type="molecule type" value="Genomic_DNA"/>
</dbReference>
<keyword evidence="3" id="KW-1185">Reference proteome</keyword>
<reference evidence="2 3" key="1">
    <citation type="journal article" date="2023" name="Hortic Res">
        <title>Pangenome of water caltrop reveals structural variations and asymmetric subgenome divergence after allopolyploidization.</title>
        <authorList>
            <person name="Zhang X."/>
            <person name="Chen Y."/>
            <person name="Wang L."/>
            <person name="Yuan Y."/>
            <person name="Fang M."/>
            <person name="Shi L."/>
            <person name="Lu R."/>
            <person name="Comes H.P."/>
            <person name="Ma Y."/>
            <person name="Chen Y."/>
            <person name="Huang G."/>
            <person name="Zhou Y."/>
            <person name="Zheng Z."/>
            <person name="Qiu Y."/>
        </authorList>
    </citation>
    <scope>NUCLEOTIDE SEQUENCE [LARGE SCALE GENOMIC DNA]</scope>
    <source>
        <strain evidence="2">F231</strain>
    </source>
</reference>
<sequence>MWTRYVPSGLDRWVQRRKPQDSDSGWRSSALSHRRQDRAARFSDDLVDFAGCGSSIQIPGLRPLVSAAAAKATTSGDFQVPPPFSIAVRVSRCRCR</sequence>
<evidence type="ECO:0000313" key="2">
    <source>
        <dbReference type="EMBL" id="KAK4786772.1"/>
    </source>
</evidence>
<gene>
    <name evidence="2" type="ORF">SAY86_010605</name>
</gene>
<evidence type="ECO:0000313" key="3">
    <source>
        <dbReference type="Proteomes" id="UP001346149"/>
    </source>
</evidence>
<organism evidence="2 3">
    <name type="scientific">Trapa natans</name>
    <name type="common">Water chestnut</name>
    <dbReference type="NCBI Taxonomy" id="22666"/>
    <lineage>
        <taxon>Eukaryota</taxon>
        <taxon>Viridiplantae</taxon>
        <taxon>Streptophyta</taxon>
        <taxon>Embryophyta</taxon>
        <taxon>Tracheophyta</taxon>
        <taxon>Spermatophyta</taxon>
        <taxon>Magnoliopsida</taxon>
        <taxon>eudicotyledons</taxon>
        <taxon>Gunneridae</taxon>
        <taxon>Pentapetalae</taxon>
        <taxon>rosids</taxon>
        <taxon>malvids</taxon>
        <taxon>Myrtales</taxon>
        <taxon>Lythraceae</taxon>
        <taxon>Trapa</taxon>
    </lineage>
</organism>
<feature type="compositionally biased region" description="Polar residues" evidence="1">
    <location>
        <begin position="22"/>
        <end position="31"/>
    </location>
</feature>
<accession>A0AAN7LVB0</accession>